<dbReference type="InterPro" id="IPR036250">
    <property type="entry name" value="AcylCo_DH-like_C"/>
</dbReference>
<keyword evidence="4 8" id="KW-0274">FAD</keyword>
<dbReference type="Proteomes" id="UP000183868">
    <property type="component" value="Chromosome"/>
</dbReference>
<dbReference type="PaxDb" id="880073-Calab_2812"/>
<evidence type="ECO:0000256" key="3">
    <source>
        <dbReference type="ARBA" id="ARBA00022630"/>
    </source>
</evidence>
<evidence type="ECO:0000313" key="12">
    <source>
        <dbReference type="EMBL" id="APF18412.1"/>
    </source>
</evidence>
<organism evidence="13 14">
    <name type="scientific">Caldithrix abyssi DSM 13497</name>
    <dbReference type="NCBI Taxonomy" id="880073"/>
    <lineage>
        <taxon>Bacteria</taxon>
        <taxon>Pseudomonadati</taxon>
        <taxon>Calditrichota</taxon>
        <taxon>Calditrichia</taxon>
        <taxon>Calditrichales</taxon>
        <taxon>Calditrichaceae</taxon>
        <taxon>Caldithrix</taxon>
    </lineage>
</organism>
<dbReference type="InterPro" id="IPR009075">
    <property type="entry name" value="AcylCo_DH/oxidase_C"/>
</dbReference>
<dbReference type="EMBL" id="CM001402">
    <property type="protein sequence ID" value="EHO42419.1"/>
    <property type="molecule type" value="Genomic_DNA"/>
</dbReference>
<dbReference type="RefSeq" id="WP_006929757.1">
    <property type="nucleotide sequence ID" value="NZ_CM001402.1"/>
</dbReference>
<dbReference type="KEGG" id="caby:Cabys_1663"/>
<dbReference type="Pfam" id="PF00441">
    <property type="entry name" value="Acyl-CoA_dh_1"/>
    <property type="match status" value="1"/>
</dbReference>
<evidence type="ECO:0000259" key="11">
    <source>
        <dbReference type="Pfam" id="PF02771"/>
    </source>
</evidence>
<dbReference type="GO" id="GO:0003995">
    <property type="term" value="F:acyl-CoA dehydrogenase activity"/>
    <property type="evidence" value="ECO:0007669"/>
    <property type="project" value="InterPro"/>
</dbReference>
<keyword evidence="14" id="KW-1185">Reference proteome</keyword>
<dbReference type="FunFam" id="1.10.540.10:FF:000002">
    <property type="entry name" value="Acyl-CoA dehydrogenase FadE19"/>
    <property type="match status" value="1"/>
</dbReference>
<evidence type="ECO:0000313" key="13">
    <source>
        <dbReference type="EMBL" id="EHO42419.1"/>
    </source>
</evidence>
<gene>
    <name evidence="12" type="ORF">Cabys_1663</name>
    <name evidence="13" type="ORF">Calab_2812</name>
</gene>
<evidence type="ECO:0000256" key="2">
    <source>
        <dbReference type="ARBA" id="ARBA00009347"/>
    </source>
</evidence>
<dbReference type="AlphaFoldDB" id="H1XRD8"/>
<dbReference type="PANTHER" id="PTHR43884:SF12">
    <property type="entry name" value="ISOVALERYL-COA DEHYDROGENASE, MITOCHONDRIAL-RELATED"/>
    <property type="match status" value="1"/>
</dbReference>
<dbReference type="CDD" id="cd01158">
    <property type="entry name" value="SCAD_SBCAD"/>
    <property type="match status" value="1"/>
</dbReference>
<evidence type="ECO:0000313" key="15">
    <source>
        <dbReference type="Proteomes" id="UP000183868"/>
    </source>
</evidence>
<feature type="domain" description="Acyl-CoA dehydrogenase/oxidase N-terminal" evidence="11">
    <location>
        <begin position="5"/>
        <end position="117"/>
    </location>
</feature>
<feature type="domain" description="Acyl-CoA oxidase/dehydrogenase middle" evidence="10">
    <location>
        <begin position="121"/>
        <end position="216"/>
    </location>
</feature>
<dbReference type="Proteomes" id="UP000004671">
    <property type="component" value="Chromosome"/>
</dbReference>
<dbReference type="SUPFAM" id="SSF56645">
    <property type="entry name" value="Acyl-CoA dehydrogenase NM domain-like"/>
    <property type="match status" value="1"/>
</dbReference>
<keyword evidence="3 8" id="KW-0285">Flavoprotein</keyword>
<dbReference type="PROSITE" id="PS00073">
    <property type="entry name" value="ACYL_COA_DH_2"/>
    <property type="match status" value="1"/>
</dbReference>
<dbReference type="InterPro" id="IPR013786">
    <property type="entry name" value="AcylCoA_DH/ox_N"/>
</dbReference>
<dbReference type="InterPro" id="IPR009100">
    <property type="entry name" value="AcylCoA_DH/oxidase_NM_dom_sf"/>
</dbReference>
<dbReference type="InterPro" id="IPR046373">
    <property type="entry name" value="Acyl-CoA_Oxase/DH_mid-dom_sf"/>
</dbReference>
<dbReference type="STRING" id="880073.Cabys_1663"/>
<dbReference type="HOGENOM" id="CLU_018204_0_2_0"/>
<dbReference type="PANTHER" id="PTHR43884">
    <property type="entry name" value="ACYL-COA DEHYDROGENASE"/>
    <property type="match status" value="1"/>
</dbReference>
<protein>
    <recommendedName>
        <fullName evidence="7">Cyclohex-1-ene-1-carbonyl-CoA dehydrogenase</fullName>
        <ecNumber evidence="6">1.3.8.10</ecNumber>
    </recommendedName>
</protein>
<dbReference type="FunFam" id="2.40.110.10:FF:000001">
    <property type="entry name" value="Acyl-CoA dehydrogenase, mitochondrial"/>
    <property type="match status" value="1"/>
</dbReference>
<reference evidence="13 14" key="1">
    <citation type="submission" date="2011-09" db="EMBL/GenBank/DDBJ databases">
        <title>The permanent draft genome of Caldithrix abyssi DSM 13497.</title>
        <authorList>
            <consortium name="US DOE Joint Genome Institute (JGI-PGF)"/>
            <person name="Lucas S."/>
            <person name="Han J."/>
            <person name="Lapidus A."/>
            <person name="Bruce D."/>
            <person name="Goodwin L."/>
            <person name="Pitluck S."/>
            <person name="Peters L."/>
            <person name="Kyrpides N."/>
            <person name="Mavromatis K."/>
            <person name="Ivanova N."/>
            <person name="Mikhailova N."/>
            <person name="Chertkov O."/>
            <person name="Detter J.C."/>
            <person name="Tapia R."/>
            <person name="Han C."/>
            <person name="Land M."/>
            <person name="Hauser L."/>
            <person name="Markowitz V."/>
            <person name="Cheng J.-F."/>
            <person name="Hugenholtz P."/>
            <person name="Woyke T."/>
            <person name="Wu D."/>
            <person name="Spring S."/>
            <person name="Brambilla E."/>
            <person name="Klenk H.-P."/>
            <person name="Eisen J.A."/>
        </authorList>
    </citation>
    <scope>NUCLEOTIDE SEQUENCE [LARGE SCALE GENOMIC DNA]</scope>
    <source>
        <strain evidence="13 14">DSM 13497</strain>
    </source>
</reference>
<dbReference type="EMBL" id="CP018099">
    <property type="protein sequence ID" value="APF18412.1"/>
    <property type="molecule type" value="Genomic_DNA"/>
</dbReference>
<comment type="cofactor">
    <cofactor evidence="1 8">
        <name>FAD</name>
        <dbReference type="ChEBI" id="CHEBI:57692"/>
    </cofactor>
</comment>
<evidence type="ECO:0000256" key="8">
    <source>
        <dbReference type="RuleBase" id="RU362125"/>
    </source>
</evidence>
<evidence type="ECO:0000256" key="5">
    <source>
        <dbReference type="ARBA" id="ARBA00023002"/>
    </source>
</evidence>
<dbReference type="InterPro" id="IPR006089">
    <property type="entry name" value="Acyl-CoA_DH_CS"/>
</dbReference>
<feature type="domain" description="Acyl-CoA dehydrogenase/oxidase C-terminal" evidence="9">
    <location>
        <begin position="228"/>
        <end position="375"/>
    </location>
</feature>
<dbReference type="FunCoup" id="H1XRD8">
    <property type="interactions" value="452"/>
</dbReference>
<evidence type="ECO:0000259" key="9">
    <source>
        <dbReference type="Pfam" id="PF00441"/>
    </source>
</evidence>
<evidence type="ECO:0000256" key="1">
    <source>
        <dbReference type="ARBA" id="ARBA00001974"/>
    </source>
</evidence>
<evidence type="ECO:0000256" key="7">
    <source>
        <dbReference type="ARBA" id="ARBA00072305"/>
    </source>
</evidence>
<dbReference type="InterPro" id="IPR037069">
    <property type="entry name" value="AcylCoA_DH/ox_N_sf"/>
</dbReference>
<dbReference type="SUPFAM" id="SSF47203">
    <property type="entry name" value="Acyl-CoA dehydrogenase C-terminal domain-like"/>
    <property type="match status" value="1"/>
</dbReference>
<keyword evidence="5 8" id="KW-0560">Oxidoreductase</keyword>
<comment type="similarity">
    <text evidence="2 8">Belongs to the acyl-CoA dehydrogenase family.</text>
</comment>
<dbReference type="Gene3D" id="2.40.110.10">
    <property type="entry name" value="Butyryl-CoA Dehydrogenase, subunit A, domain 2"/>
    <property type="match status" value="1"/>
</dbReference>
<dbReference type="InterPro" id="IPR006091">
    <property type="entry name" value="Acyl-CoA_Oxase/DH_mid-dom"/>
</dbReference>
<dbReference type="Pfam" id="PF02770">
    <property type="entry name" value="Acyl-CoA_dh_M"/>
    <property type="match status" value="1"/>
</dbReference>
<evidence type="ECO:0000256" key="6">
    <source>
        <dbReference type="ARBA" id="ARBA00066362"/>
    </source>
</evidence>
<dbReference type="eggNOG" id="COG1960">
    <property type="taxonomic scope" value="Bacteria"/>
</dbReference>
<proteinExistence type="inferred from homology"/>
<evidence type="ECO:0000259" key="10">
    <source>
        <dbReference type="Pfam" id="PF02770"/>
    </source>
</evidence>
<dbReference type="Gene3D" id="1.10.540.10">
    <property type="entry name" value="Acyl-CoA dehydrogenase/oxidase, N-terminal domain"/>
    <property type="match status" value="1"/>
</dbReference>
<reference evidence="12 15" key="2">
    <citation type="submission" date="2016-11" db="EMBL/GenBank/DDBJ databases">
        <title>Genomic analysis of Caldithrix abyssi and proposal of a novel bacterial phylum Caldithrichaeota.</title>
        <authorList>
            <person name="Kublanov I."/>
            <person name="Sigalova O."/>
            <person name="Gavrilov S."/>
            <person name="Lebedinsky A."/>
            <person name="Ivanova N."/>
            <person name="Daum C."/>
            <person name="Reddy T."/>
            <person name="Klenk H.P."/>
            <person name="Goker M."/>
            <person name="Reva O."/>
            <person name="Miroshnichenko M."/>
            <person name="Kyprides N."/>
            <person name="Woyke T."/>
            <person name="Gelfand M."/>
        </authorList>
    </citation>
    <scope>NUCLEOTIDE SEQUENCE [LARGE SCALE GENOMIC DNA]</scope>
    <source>
        <strain evidence="12 15">LF13</strain>
    </source>
</reference>
<name>H1XRD8_CALAY</name>
<dbReference type="FunFam" id="1.20.140.10:FF:000004">
    <property type="entry name" value="Acyl-CoA dehydrogenase FadE25"/>
    <property type="match status" value="1"/>
</dbReference>
<dbReference type="InParanoid" id="H1XRD8"/>
<evidence type="ECO:0000256" key="4">
    <source>
        <dbReference type="ARBA" id="ARBA00022827"/>
    </source>
</evidence>
<accession>H1XRD8</accession>
<sequence length="383" mass="42512">MIQFSEEHQMVRKMIQDFARKEVAPKAIEIDENETFPHETFKKMAELNLMGLIFEEKYGGAGMDYISYIIILEELARVCASTALSYSAHVSLAANPIATYGTEAQKEKYLKPLAAGEKIGSFCLSEPNAGSDAAHIQTTAAKDGDYFILNGSKAWITNAEVADIFIVAAVTDKEKGAHGISNFIVERGTPGFEIGKKEKKCGMRGSPTSVLHFNECKIPAENLLGKLNKGYPQFLETLDGGRVGIAAQSLGIAKEAFKRSMIYAQERKAFGRAIGDFQAIQFKLADMATKIYAAENMIYHAAWLKQNGKPYKKEAGMAKLFASEAATEIANQAIQIHGGYGYIREFEVERFWRDAKLLEIGEGTSEIQRLVIYRQWKDDISKI</sequence>
<dbReference type="EC" id="1.3.8.10" evidence="6"/>
<dbReference type="Pfam" id="PF02771">
    <property type="entry name" value="Acyl-CoA_dh_N"/>
    <property type="match status" value="1"/>
</dbReference>
<evidence type="ECO:0000313" key="14">
    <source>
        <dbReference type="Proteomes" id="UP000004671"/>
    </source>
</evidence>
<dbReference type="Gene3D" id="1.20.140.10">
    <property type="entry name" value="Butyryl-CoA Dehydrogenase, subunit A, domain 3"/>
    <property type="match status" value="1"/>
</dbReference>
<dbReference type="PIRSF" id="PIRSF016578">
    <property type="entry name" value="HsaA"/>
    <property type="match status" value="1"/>
</dbReference>
<dbReference type="GO" id="GO:0050660">
    <property type="term" value="F:flavin adenine dinucleotide binding"/>
    <property type="evidence" value="ECO:0007669"/>
    <property type="project" value="InterPro"/>
</dbReference>